<comment type="cofactor">
    <cofactor evidence="12 13">
        <name>Zn(2+)</name>
        <dbReference type="ChEBI" id="CHEBI:29105"/>
    </cofactor>
    <text evidence="12 13">Binds 1 zinc ion per subunit.</text>
</comment>
<evidence type="ECO:0000256" key="1">
    <source>
        <dbReference type="ARBA" id="ARBA00001187"/>
    </source>
</evidence>
<feature type="active site" evidence="11">
    <location>
        <position position="312"/>
    </location>
</feature>
<dbReference type="GO" id="GO:0004222">
    <property type="term" value="F:metalloendopeptidase activity"/>
    <property type="evidence" value="ECO:0007669"/>
    <property type="project" value="InterPro"/>
</dbReference>
<feature type="binding site" evidence="12">
    <location>
        <position position="311"/>
    </location>
    <ligand>
        <name>Zn(2+)</name>
        <dbReference type="ChEBI" id="CHEBI:29105"/>
        <note>catalytic</note>
    </ligand>
</feature>
<evidence type="ECO:0000256" key="10">
    <source>
        <dbReference type="ARBA" id="ARBA00023145"/>
    </source>
</evidence>
<keyword evidence="10" id="KW-0865">Zymogen</keyword>
<dbReference type="GO" id="GO:0046872">
    <property type="term" value="F:metal ion binding"/>
    <property type="evidence" value="ECO:0007669"/>
    <property type="project" value="UniProtKB-KW"/>
</dbReference>
<dbReference type="PANTHER" id="PTHR37016">
    <property type="match status" value="1"/>
</dbReference>
<dbReference type="GO" id="GO:0006508">
    <property type="term" value="P:proteolysis"/>
    <property type="evidence" value="ECO:0007669"/>
    <property type="project" value="UniProtKB-KW"/>
</dbReference>
<dbReference type="Gene3D" id="2.60.40.2970">
    <property type="match status" value="1"/>
</dbReference>
<dbReference type="PRINTS" id="PR00768">
    <property type="entry name" value="DEUTEROLYSIN"/>
</dbReference>
<dbReference type="InterPro" id="IPR024079">
    <property type="entry name" value="MetalloPept_cat_dom_sf"/>
</dbReference>
<evidence type="ECO:0000256" key="7">
    <source>
        <dbReference type="ARBA" id="ARBA00022801"/>
    </source>
</evidence>
<keyword evidence="9 13" id="KW-0482">Metalloprotease</keyword>
<evidence type="ECO:0000256" key="3">
    <source>
        <dbReference type="ARBA" id="ARBA00022670"/>
    </source>
</evidence>
<evidence type="ECO:0000256" key="13">
    <source>
        <dbReference type="RuleBase" id="RU361126"/>
    </source>
</evidence>
<evidence type="ECO:0000313" key="14">
    <source>
        <dbReference type="EMBL" id="CCX31818.1"/>
    </source>
</evidence>
<reference evidence="14 15" key="1">
    <citation type="journal article" date="2013" name="PLoS Genet.">
        <title>The genome and development-dependent transcriptomes of Pyronema confluens: a window into fungal evolution.</title>
        <authorList>
            <person name="Traeger S."/>
            <person name="Altegoer F."/>
            <person name="Freitag M."/>
            <person name="Gabaldon T."/>
            <person name="Kempken F."/>
            <person name="Kumar A."/>
            <person name="Marcet-Houben M."/>
            <person name="Poggeler S."/>
            <person name="Stajich J.E."/>
            <person name="Nowrousian M."/>
        </authorList>
    </citation>
    <scope>NUCLEOTIDE SEQUENCE [LARGE SCALE GENOMIC DNA]</scope>
    <source>
        <strain evidence="15">CBS 100304</strain>
        <tissue evidence="14">Vegetative mycelium</tissue>
    </source>
</reference>
<dbReference type="AlphaFoldDB" id="U4LIS0"/>
<dbReference type="eggNOG" id="ENOG502SGF5">
    <property type="taxonomic scope" value="Eukaryota"/>
</dbReference>
<dbReference type="InterPro" id="IPR001384">
    <property type="entry name" value="Peptidase_M35"/>
</dbReference>
<evidence type="ECO:0000256" key="6">
    <source>
        <dbReference type="ARBA" id="ARBA00022729"/>
    </source>
</evidence>
<evidence type="ECO:0000256" key="4">
    <source>
        <dbReference type="ARBA" id="ARBA00022685"/>
    </source>
</evidence>
<protein>
    <recommendedName>
        <fullName evidence="13">Neutral protease 2</fullName>
        <ecNumber evidence="13">3.4.24.39</ecNumber>
    </recommendedName>
    <alternativeName>
        <fullName evidence="13">Deuterolysin</fullName>
    </alternativeName>
</protein>
<dbReference type="CDD" id="cd11008">
    <property type="entry name" value="M35_deuterolysin_like"/>
    <property type="match status" value="1"/>
</dbReference>
<evidence type="ECO:0000256" key="2">
    <source>
        <dbReference type="ARBA" id="ARBA00010279"/>
    </source>
</evidence>
<keyword evidence="6 13" id="KW-0732">Signal</keyword>
<dbReference type="EMBL" id="HF935650">
    <property type="protein sequence ID" value="CCX31818.1"/>
    <property type="molecule type" value="Genomic_DNA"/>
</dbReference>
<keyword evidence="13" id="KW-0964">Secreted</keyword>
<comment type="subcellular location">
    <subcellularLocation>
        <location evidence="13">Secreted</location>
    </subcellularLocation>
</comment>
<gene>
    <name evidence="14" type="ORF">PCON_11462</name>
</gene>
<dbReference type="Proteomes" id="UP000018144">
    <property type="component" value="Unassembled WGS sequence"/>
</dbReference>
<proteinExistence type="inferred from homology"/>
<evidence type="ECO:0000256" key="5">
    <source>
        <dbReference type="ARBA" id="ARBA00022723"/>
    </source>
</evidence>
<feature type="chain" id="PRO_5005147620" description="Neutral protease 2" evidence="13">
    <location>
        <begin position="19"/>
        <end position="360"/>
    </location>
</feature>
<keyword evidence="15" id="KW-1185">Reference proteome</keyword>
<evidence type="ECO:0000256" key="11">
    <source>
        <dbReference type="PIRSR" id="PIRSR601384-1"/>
    </source>
</evidence>
<sequence>MVAFFSLGLALLAAFAAATPIEKRSSPLKVELASTSENAVVQATITNTGSSDLKVLKHGSILSDAPIRKLEVSAGESALEFKGITMSYALDKLTAEDYVTIPAGQSVTTTVELAGLYDLSSADSYSISATGAFQTTHDTGSEVSIMSLSGPAAIEFESNKLDLKVDRAAAAKVESLAQKLSKRVILSGCSGSRLSAVQTALSNTVKRAQAASSAASSGSATKFNEYFKTTSSSTRSNVASRFNAIASAASTTNSGRVTYYCTDPYGYCSSNVLAWTLPSSNIMANCDIYYSYLPSSTGSCHAQDQWSTTLHEMTHAPGVFSPGTNDNAYGYSACMGLSASAALNNADTYALYANAIYLGC</sequence>
<evidence type="ECO:0000256" key="12">
    <source>
        <dbReference type="PIRSR" id="PIRSR601384-2"/>
    </source>
</evidence>
<dbReference type="STRING" id="1076935.U4LIS0"/>
<dbReference type="PANTHER" id="PTHR37016:SF3">
    <property type="entry name" value="NEUTRAL PROTEASE 2-RELATED"/>
    <property type="match status" value="1"/>
</dbReference>
<organism evidence="14 15">
    <name type="scientific">Pyronema omphalodes (strain CBS 100304)</name>
    <name type="common">Pyronema confluens</name>
    <dbReference type="NCBI Taxonomy" id="1076935"/>
    <lineage>
        <taxon>Eukaryota</taxon>
        <taxon>Fungi</taxon>
        <taxon>Dikarya</taxon>
        <taxon>Ascomycota</taxon>
        <taxon>Pezizomycotina</taxon>
        <taxon>Pezizomycetes</taxon>
        <taxon>Pezizales</taxon>
        <taxon>Pyronemataceae</taxon>
        <taxon>Pyronema</taxon>
    </lineage>
</organism>
<dbReference type="OrthoDB" id="412874at2759"/>
<feature type="binding site" evidence="12">
    <location>
        <position position="315"/>
    </location>
    <ligand>
        <name>Zn(2+)</name>
        <dbReference type="ChEBI" id="CHEBI:29105"/>
        <note>catalytic</note>
    </ligand>
</feature>
<name>U4LIS0_PYROM</name>
<dbReference type="Gene3D" id="3.40.390.10">
    <property type="entry name" value="Collagenase (Catalytic Domain)"/>
    <property type="match status" value="1"/>
</dbReference>
<keyword evidence="8 12" id="KW-0862">Zinc</keyword>
<dbReference type="InterPro" id="IPR050414">
    <property type="entry name" value="Fungal_M35_metalloproteases"/>
</dbReference>
<dbReference type="SUPFAM" id="SSF55486">
    <property type="entry name" value="Metalloproteases ('zincins'), catalytic domain"/>
    <property type="match status" value="1"/>
</dbReference>
<dbReference type="Pfam" id="PF02102">
    <property type="entry name" value="Peptidase_M35"/>
    <property type="match status" value="1"/>
</dbReference>
<dbReference type="OMA" id="NEIANCD"/>
<comment type="function">
    <text evidence="13">Secreted metalloproteinase that allows assimilation of proteinaceous substrates. Shows high activities on basic nuclear substrates such as histone and protamine.</text>
</comment>
<keyword evidence="4 13" id="KW-0165">Cleavage on pair of basic residues</keyword>
<evidence type="ECO:0000256" key="8">
    <source>
        <dbReference type="ARBA" id="ARBA00022833"/>
    </source>
</evidence>
<feature type="binding site" evidence="12">
    <location>
        <position position="326"/>
    </location>
    <ligand>
        <name>Zn(2+)</name>
        <dbReference type="ChEBI" id="CHEBI:29105"/>
        <note>catalytic</note>
    </ligand>
</feature>
<keyword evidence="3 13" id="KW-0645">Protease</keyword>
<accession>U4LIS0</accession>
<keyword evidence="5 12" id="KW-0479">Metal-binding</keyword>
<evidence type="ECO:0000256" key="9">
    <source>
        <dbReference type="ARBA" id="ARBA00023049"/>
    </source>
</evidence>
<dbReference type="EC" id="3.4.24.39" evidence="13"/>
<dbReference type="GO" id="GO:0005576">
    <property type="term" value="C:extracellular region"/>
    <property type="evidence" value="ECO:0007669"/>
    <property type="project" value="UniProtKB-SubCell"/>
</dbReference>
<evidence type="ECO:0000313" key="15">
    <source>
        <dbReference type="Proteomes" id="UP000018144"/>
    </source>
</evidence>
<feature type="signal peptide" evidence="13">
    <location>
        <begin position="1"/>
        <end position="18"/>
    </location>
</feature>
<comment type="catalytic activity">
    <reaction evidence="1 13">
        <text>Preferential cleavage of bonds with hydrophobic residues in P1'. Also 3-Asn-|-Gln-4 and 8-Gly-|-Ser-9 bonds in insulin B chain.</text>
        <dbReference type="EC" id="3.4.24.39"/>
    </reaction>
</comment>
<comment type="similarity">
    <text evidence="2 13">Belongs to the peptidase M35 family.</text>
</comment>
<keyword evidence="7 13" id="KW-0378">Hydrolase</keyword>